<keyword evidence="5 9" id="KW-0479">Metal-binding</keyword>
<keyword evidence="6 10" id="KW-0560">Oxidoreductase</keyword>
<dbReference type="AlphaFoldDB" id="A0A9P3USR5"/>
<keyword evidence="12" id="KW-1185">Reference proteome</keyword>
<comment type="similarity">
    <text evidence="3 10">Belongs to the cytochrome P450 family.</text>
</comment>
<protein>
    <submittedName>
        <fullName evidence="11">Cytochrome P450 family protein</fullName>
    </submittedName>
</protein>
<proteinExistence type="inferred from homology"/>
<dbReference type="InterPro" id="IPR036396">
    <property type="entry name" value="Cyt_P450_sf"/>
</dbReference>
<dbReference type="InterPro" id="IPR017972">
    <property type="entry name" value="Cyt_P450_CS"/>
</dbReference>
<evidence type="ECO:0000256" key="3">
    <source>
        <dbReference type="ARBA" id="ARBA00010617"/>
    </source>
</evidence>
<dbReference type="InterPro" id="IPR002401">
    <property type="entry name" value="Cyt_P450_E_grp-I"/>
</dbReference>
<dbReference type="GO" id="GO:0004497">
    <property type="term" value="F:monooxygenase activity"/>
    <property type="evidence" value="ECO:0007669"/>
    <property type="project" value="UniProtKB-KW"/>
</dbReference>
<evidence type="ECO:0000256" key="1">
    <source>
        <dbReference type="ARBA" id="ARBA00001971"/>
    </source>
</evidence>
<accession>A0A9P3USR5</accession>
<evidence type="ECO:0000313" key="12">
    <source>
        <dbReference type="Proteomes" id="UP001063166"/>
    </source>
</evidence>
<feature type="binding site" description="axial binding residue" evidence="9">
    <location>
        <position position="436"/>
    </location>
    <ligand>
        <name>heme</name>
        <dbReference type="ChEBI" id="CHEBI:30413"/>
    </ligand>
    <ligandPart>
        <name>Fe</name>
        <dbReference type="ChEBI" id="CHEBI:18248"/>
    </ligandPart>
</feature>
<dbReference type="PROSITE" id="PS00086">
    <property type="entry name" value="CYTOCHROME_P450"/>
    <property type="match status" value="1"/>
</dbReference>
<evidence type="ECO:0000256" key="7">
    <source>
        <dbReference type="ARBA" id="ARBA00023004"/>
    </source>
</evidence>
<dbReference type="GO" id="GO:0005506">
    <property type="term" value="F:iron ion binding"/>
    <property type="evidence" value="ECO:0007669"/>
    <property type="project" value="InterPro"/>
</dbReference>
<reference evidence="11" key="1">
    <citation type="submission" date="2022-07" db="EMBL/GenBank/DDBJ databases">
        <title>The genome of Lyophyllum shimeji provides insight into the initial evolution of ectomycorrhizal fungal genome.</title>
        <authorList>
            <person name="Kobayashi Y."/>
            <person name="Shibata T."/>
            <person name="Hirakawa H."/>
            <person name="Shigenobu S."/>
            <person name="Nishiyama T."/>
            <person name="Yamada A."/>
            <person name="Hasebe M."/>
            <person name="Kawaguchi M."/>
        </authorList>
    </citation>
    <scope>NUCLEOTIDE SEQUENCE</scope>
    <source>
        <strain evidence="11">AT787</strain>
    </source>
</reference>
<dbReference type="PANTHER" id="PTHR46300">
    <property type="entry name" value="P450, PUTATIVE (EUROFUNG)-RELATED-RELATED"/>
    <property type="match status" value="1"/>
</dbReference>
<dbReference type="GO" id="GO:0020037">
    <property type="term" value="F:heme binding"/>
    <property type="evidence" value="ECO:0007669"/>
    <property type="project" value="InterPro"/>
</dbReference>
<dbReference type="SUPFAM" id="SSF48264">
    <property type="entry name" value="Cytochrome P450"/>
    <property type="match status" value="1"/>
</dbReference>
<comment type="caution">
    <text evidence="11">The sequence shown here is derived from an EMBL/GenBank/DDBJ whole genome shotgun (WGS) entry which is preliminary data.</text>
</comment>
<evidence type="ECO:0000256" key="10">
    <source>
        <dbReference type="RuleBase" id="RU000461"/>
    </source>
</evidence>
<keyword evidence="4 9" id="KW-0349">Heme</keyword>
<dbReference type="PRINTS" id="PR00385">
    <property type="entry name" value="P450"/>
</dbReference>
<dbReference type="InterPro" id="IPR001128">
    <property type="entry name" value="Cyt_P450"/>
</dbReference>
<keyword evidence="7 9" id="KW-0408">Iron</keyword>
<evidence type="ECO:0000256" key="2">
    <source>
        <dbReference type="ARBA" id="ARBA00005179"/>
    </source>
</evidence>
<evidence type="ECO:0000256" key="9">
    <source>
        <dbReference type="PIRSR" id="PIRSR602401-1"/>
    </source>
</evidence>
<dbReference type="PRINTS" id="PR00463">
    <property type="entry name" value="EP450I"/>
</dbReference>
<comment type="pathway">
    <text evidence="2">Secondary metabolite biosynthesis.</text>
</comment>
<dbReference type="Proteomes" id="UP001063166">
    <property type="component" value="Unassembled WGS sequence"/>
</dbReference>
<evidence type="ECO:0000313" key="11">
    <source>
        <dbReference type="EMBL" id="GLB42790.1"/>
    </source>
</evidence>
<sequence>MSLTPLNYVVAAAGGLLLIQWCLKPKPLAPLPPGPKGLPIIGNVADMPTKKDWLTFAEWGRKWGGIVSVKILGRPMIIVNSAQVMNELDKQGSIYSDRPRLEMGGELVGYSKSLVLTPYGSRFRSYRKYFSRHMGTPLAMEHHNPAVEHQTRRFLRRMLVNPDNLSANLRKLAGGIIMQLTYSYEVQEGEDPFVNLIEGALQGFNAATVPGAFLVDFFPFLQYLPEWLPGMGFMATARKWAKDAQAMIDIPFVYTTQQMAAGTARPSFVTENLENEKSVTAEEMEDVKITASSMYGGGADTTVSAQYAFFLAMVLNTDVQKKAQAEIDAVIGNDRLPTVADRPHLPYVNAIVSEVLRWNSVAPTGVPHTAMEDGIISGYFIPKGSIIVANLWNMLHDPEVYPDPFKFDPERHIDTPGKPAQQNPRTICFGYGRRICPGMHLAESSLFSGIAASLAVLNIAKAVENGVEITPVHENTSGTISYPEAYKCVITPRSEKAISLINEEHL</sequence>
<evidence type="ECO:0000256" key="5">
    <source>
        <dbReference type="ARBA" id="ARBA00022723"/>
    </source>
</evidence>
<dbReference type="InterPro" id="IPR050364">
    <property type="entry name" value="Cytochrome_P450_fung"/>
</dbReference>
<dbReference type="Pfam" id="PF00067">
    <property type="entry name" value="p450"/>
    <property type="match status" value="1"/>
</dbReference>
<keyword evidence="8 10" id="KW-0503">Monooxygenase</keyword>
<name>A0A9P3USR5_LYOSH</name>
<evidence type="ECO:0000256" key="8">
    <source>
        <dbReference type="ARBA" id="ARBA00023033"/>
    </source>
</evidence>
<dbReference type="GO" id="GO:0016705">
    <property type="term" value="F:oxidoreductase activity, acting on paired donors, with incorporation or reduction of molecular oxygen"/>
    <property type="evidence" value="ECO:0007669"/>
    <property type="project" value="InterPro"/>
</dbReference>
<comment type="cofactor">
    <cofactor evidence="1 9">
        <name>heme</name>
        <dbReference type="ChEBI" id="CHEBI:30413"/>
    </cofactor>
</comment>
<dbReference type="EMBL" id="BRPK01000012">
    <property type="protein sequence ID" value="GLB42790.1"/>
    <property type="molecule type" value="Genomic_DNA"/>
</dbReference>
<organism evidence="11 12">
    <name type="scientific">Lyophyllum shimeji</name>
    <name type="common">Hon-shimeji</name>
    <name type="synonym">Tricholoma shimeji</name>
    <dbReference type="NCBI Taxonomy" id="47721"/>
    <lineage>
        <taxon>Eukaryota</taxon>
        <taxon>Fungi</taxon>
        <taxon>Dikarya</taxon>
        <taxon>Basidiomycota</taxon>
        <taxon>Agaricomycotina</taxon>
        <taxon>Agaricomycetes</taxon>
        <taxon>Agaricomycetidae</taxon>
        <taxon>Agaricales</taxon>
        <taxon>Tricholomatineae</taxon>
        <taxon>Lyophyllaceae</taxon>
        <taxon>Lyophyllum</taxon>
    </lineage>
</organism>
<dbReference type="PANTHER" id="PTHR46300:SF7">
    <property type="entry name" value="P450, PUTATIVE (EUROFUNG)-RELATED"/>
    <property type="match status" value="1"/>
</dbReference>
<dbReference type="Gene3D" id="1.10.630.10">
    <property type="entry name" value="Cytochrome P450"/>
    <property type="match status" value="1"/>
</dbReference>
<gene>
    <name evidence="11" type="ORF">LshimejAT787_1202390</name>
</gene>
<dbReference type="CDD" id="cd11065">
    <property type="entry name" value="CYP64-like"/>
    <property type="match status" value="1"/>
</dbReference>
<evidence type="ECO:0000256" key="6">
    <source>
        <dbReference type="ARBA" id="ARBA00023002"/>
    </source>
</evidence>
<evidence type="ECO:0000256" key="4">
    <source>
        <dbReference type="ARBA" id="ARBA00022617"/>
    </source>
</evidence>
<dbReference type="OrthoDB" id="2789670at2759"/>